<dbReference type="PANTHER" id="PTHR22306">
    <property type="entry name" value="CHROMOSOME 7 OPEN READING FRAME 50"/>
    <property type="match status" value="1"/>
</dbReference>
<reference evidence="3" key="1">
    <citation type="journal article" date="2023" name="Mol. Phylogenet. Evol.">
        <title>Genome-scale phylogeny and comparative genomics of the fungal order Sordariales.</title>
        <authorList>
            <person name="Hensen N."/>
            <person name="Bonometti L."/>
            <person name="Westerberg I."/>
            <person name="Brannstrom I.O."/>
            <person name="Guillou S."/>
            <person name="Cros-Aarteil S."/>
            <person name="Calhoun S."/>
            <person name="Haridas S."/>
            <person name="Kuo A."/>
            <person name="Mondo S."/>
            <person name="Pangilinan J."/>
            <person name="Riley R."/>
            <person name="LaButti K."/>
            <person name="Andreopoulos B."/>
            <person name="Lipzen A."/>
            <person name="Chen C."/>
            <person name="Yan M."/>
            <person name="Daum C."/>
            <person name="Ng V."/>
            <person name="Clum A."/>
            <person name="Steindorff A."/>
            <person name="Ohm R.A."/>
            <person name="Martin F."/>
            <person name="Silar P."/>
            <person name="Natvig D.O."/>
            <person name="Lalanne C."/>
            <person name="Gautier V."/>
            <person name="Ament-Velasquez S.L."/>
            <person name="Kruys A."/>
            <person name="Hutchinson M.I."/>
            <person name="Powell A.J."/>
            <person name="Barry K."/>
            <person name="Miller A.N."/>
            <person name="Grigoriev I.V."/>
            <person name="Debuchy R."/>
            <person name="Gladieux P."/>
            <person name="Hiltunen Thoren M."/>
            <person name="Johannesson H."/>
        </authorList>
    </citation>
    <scope>NUCLEOTIDE SEQUENCE</scope>
    <source>
        <strain evidence="3">CBS 731.68</strain>
    </source>
</reference>
<dbReference type="PANTHER" id="PTHR22306:SF2">
    <property type="entry name" value="CHROMOSOME 7 OPEN READING FRAME 50"/>
    <property type="match status" value="1"/>
</dbReference>
<feature type="domain" description="WKF" evidence="2">
    <location>
        <begin position="144"/>
        <end position="206"/>
    </location>
</feature>
<feature type="compositionally biased region" description="Low complexity" evidence="1">
    <location>
        <begin position="381"/>
        <end position="393"/>
    </location>
</feature>
<feature type="compositionally biased region" description="Polar residues" evidence="1">
    <location>
        <begin position="86"/>
        <end position="98"/>
    </location>
</feature>
<feature type="compositionally biased region" description="Low complexity" evidence="1">
    <location>
        <begin position="313"/>
        <end position="353"/>
    </location>
</feature>
<sequence>MSGHVPAWKRLGLKLKGPASGEAIASSGAPNTGPKPTPPIPSAHQARTTNGSPASAFKRKLPDSASTPDAAGPAQTPNKKQRRNDTSASQGTPSSLRKSVSFADGTKEDAADRTSEEKRPKKKKATKKTVAASRTDFNLEPSLNYLRQWHTARESWKFNKNHQTLLIKYVFDQDKVPSSDISIFYQYIRDLKGFVRTRLRETAAEIKKKDMEAGADAFPATLKDKETKQNEYDETIARFLQDLHQHQQQQQQHRHQQPNGKNQPDKNANGKRSLDEVEYVLRIATPEVKHRLLKRIRAERVLDELSSSDSEESTASAVSAAATTTTTSGASSSSASTGQGPATAATTAAINGATGRGRSDSSQQPAKRRRLRNVRTDIGDDNSSSSESESSASESDDESSSSSSEDEDGSEDAEMVDAAAGGDAAESSSSSSSSSSSESEAESESESEPGNGTEQESEGKSSSSDED</sequence>
<dbReference type="Proteomes" id="UP001302602">
    <property type="component" value="Unassembled WGS sequence"/>
</dbReference>
<evidence type="ECO:0000259" key="2">
    <source>
        <dbReference type="Pfam" id="PF10180"/>
    </source>
</evidence>
<dbReference type="Pfam" id="PF10180">
    <property type="entry name" value="WKF"/>
    <property type="match status" value="1"/>
</dbReference>
<proteinExistence type="predicted"/>
<reference evidence="3" key="2">
    <citation type="submission" date="2023-05" db="EMBL/GenBank/DDBJ databases">
        <authorList>
            <consortium name="Lawrence Berkeley National Laboratory"/>
            <person name="Steindorff A."/>
            <person name="Hensen N."/>
            <person name="Bonometti L."/>
            <person name="Westerberg I."/>
            <person name="Brannstrom I.O."/>
            <person name="Guillou S."/>
            <person name="Cros-Aarteil S."/>
            <person name="Calhoun S."/>
            <person name="Haridas S."/>
            <person name="Kuo A."/>
            <person name="Mondo S."/>
            <person name="Pangilinan J."/>
            <person name="Riley R."/>
            <person name="Labutti K."/>
            <person name="Andreopoulos B."/>
            <person name="Lipzen A."/>
            <person name="Chen C."/>
            <person name="Yanf M."/>
            <person name="Daum C."/>
            <person name="Ng V."/>
            <person name="Clum A."/>
            <person name="Ohm R."/>
            <person name="Martin F."/>
            <person name="Silar P."/>
            <person name="Natvig D."/>
            <person name="Lalanne C."/>
            <person name="Gautier V."/>
            <person name="Ament-Velasquez S.L."/>
            <person name="Kruys A."/>
            <person name="Hutchinson M.I."/>
            <person name="Powell A.J."/>
            <person name="Barry K."/>
            <person name="Miller A.N."/>
            <person name="Grigoriev I.V."/>
            <person name="Debuchy R."/>
            <person name="Gladieux P."/>
            <person name="Thoren M.H."/>
            <person name="Johannesson H."/>
        </authorList>
    </citation>
    <scope>NUCLEOTIDE SEQUENCE</scope>
    <source>
        <strain evidence="3">CBS 731.68</strain>
    </source>
</reference>
<protein>
    <recommendedName>
        <fullName evidence="2">WKF domain-containing protein</fullName>
    </recommendedName>
</protein>
<dbReference type="EMBL" id="MU853234">
    <property type="protein sequence ID" value="KAK4121266.1"/>
    <property type="molecule type" value="Genomic_DNA"/>
</dbReference>
<evidence type="ECO:0000313" key="3">
    <source>
        <dbReference type="EMBL" id="KAK4121266.1"/>
    </source>
</evidence>
<evidence type="ECO:0000313" key="4">
    <source>
        <dbReference type="Proteomes" id="UP001302602"/>
    </source>
</evidence>
<accession>A0AAN6Z0V5</accession>
<feature type="region of interest" description="Disordered" evidence="1">
    <location>
        <begin position="15"/>
        <end position="133"/>
    </location>
</feature>
<dbReference type="GeneID" id="87830224"/>
<feature type="region of interest" description="Disordered" evidence="1">
    <location>
        <begin position="243"/>
        <end position="273"/>
    </location>
</feature>
<dbReference type="AlphaFoldDB" id="A0AAN6Z0V5"/>
<gene>
    <name evidence="3" type="ORF">N657DRAFT_648089</name>
</gene>
<dbReference type="InterPro" id="IPR019327">
    <property type="entry name" value="WKF"/>
</dbReference>
<feature type="compositionally biased region" description="Low complexity" evidence="1">
    <location>
        <begin position="424"/>
        <end position="438"/>
    </location>
</feature>
<feature type="region of interest" description="Disordered" evidence="1">
    <location>
        <begin position="303"/>
        <end position="467"/>
    </location>
</feature>
<comment type="caution">
    <text evidence="3">The sequence shown here is derived from an EMBL/GenBank/DDBJ whole genome shotgun (WGS) entry which is preliminary data.</text>
</comment>
<dbReference type="RefSeq" id="XP_062645037.1">
    <property type="nucleotide sequence ID" value="XM_062793455.1"/>
</dbReference>
<feature type="compositionally biased region" description="Basic and acidic residues" evidence="1">
    <location>
        <begin position="105"/>
        <end position="119"/>
    </location>
</feature>
<keyword evidence="4" id="KW-1185">Reference proteome</keyword>
<name>A0AAN6Z0V5_9PEZI</name>
<evidence type="ECO:0000256" key="1">
    <source>
        <dbReference type="SAM" id="MobiDB-lite"/>
    </source>
</evidence>
<organism evidence="3 4">
    <name type="scientific">Parathielavia appendiculata</name>
    <dbReference type="NCBI Taxonomy" id="2587402"/>
    <lineage>
        <taxon>Eukaryota</taxon>
        <taxon>Fungi</taxon>
        <taxon>Dikarya</taxon>
        <taxon>Ascomycota</taxon>
        <taxon>Pezizomycotina</taxon>
        <taxon>Sordariomycetes</taxon>
        <taxon>Sordariomycetidae</taxon>
        <taxon>Sordariales</taxon>
        <taxon>Chaetomiaceae</taxon>
        <taxon>Parathielavia</taxon>
    </lineage>
</organism>
<feature type="compositionally biased region" description="Acidic residues" evidence="1">
    <location>
        <begin position="394"/>
        <end position="415"/>
    </location>
</feature>